<sequence length="79" mass="8783">MASIILLFSELVRNHEWDAEALMAAYPLSSNSSFPSSCAAAVRKTLKDEGVMQKKQITEESLLENPLESRVCLDSVVWP</sequence>
<dbReference type="EMBL" id="JAYKXN010000005">
    <property type="protein sequence ID" value="KAK7286571.1"/>
    <property type="molecule type" value="Genomic_DNA"/>
</dbReference>
<keyword evidence="2" id="KW-1185">Reference proteome</keyword>
<gene>
    <name evidence="1" type="ORF">RJT34_21657</name>
</gene>
<accession>A0AAN9IUY2</accession>
<proteinExistence type="predicted"/>
<organism evidence="1 2">
    <name type="scientific">Clitoria ternatea</name>
    <name type="common">Butterfly pea</name>
    <dbReference type="NCBI Taxonomy" id="43366"/>
    <lineage>
        <taxon>Eukaryota</taxon>
        <taxon>Viridiplantae</taxon>
        <taxon>Streptophyta</taxon>
        <taxon>Embryophyta</taxon>
        <taxon>Tracheophyta</taxon>
        <taxon>Spermatophyta</taxon>
        <taxon>Magnoliopsida</taxon>
        <taxon>eudicotyledons</taxon>
        <taxon>Gunneridae</taxon>
        <taxon>Pentapetalae</taxon>
        <taxon>rosids</taxon>
        <taxon>fabids</taxon>
        <taxon>Fabales</taxon>
        <taxon>Fabaceae</taxon>
        <taxon>Papilionoideae</taxon>
        <taxon>50 kb inversion clade</taxon>
        <taxon>NPAAA clade</taxon>
        <taxon>indigoferoid/millettioid clade</taxon>
        <taxon>Phaseoleae</taxon>
        <taxon>Clitoria</taxon>
    </lineage>
</organism>
<protein>
    <submittedName>
        <fullName evidence="1">Uncharacterized protein</fullName>
    </submittedName>
</protein>
<evidence type="ECO:0000313" key="1">
    <source>
        <dbReference type="EMBL" id="KAK7286571.1"/>
    </source>
</evidence>
<evidence type="ECO:0000313" key="2">
    <source>
        <dbReference type="Proteomes" id="UP001359559"/>
    </source>
</evidence>
<name>A0AAN9IUY2_CLITE</name>
<dbReference type="Proteomes" id="UP001359559">
    <property type="component" value="Unassembled WGS sequence"/>
</dbReference>
<reference evidence="1 2" key="1">
    <citation type="submission" date="2024-01" db="EMBL/GenBank/DDBJ databases">
        <title>The genomes of 5 underutilized Papilionoideae crops provide insights into root nodulation and disease resistance.</title>
        <authorList>
            <person name="Yuan L."/>
        </authorList>
    </citation>
    <scope>NUCLEOTIDE SEQUENCE [LARGE SCALE GENOMIC DNA]</scope>
    <source>
        <strain evidence="1">LY-2023</strain>
        <tissue evidence="1">Leaf</tissue>
    </source>
</reference>
<dbReference type="AlphaFoldDB" id="A0AAN9IUY2"/>
<comment type="caution">
    <text evidence="1">The sequence shown here is derived from an EMBL/GenBank/DDBJ whole genome shotgun (WGS) entry which is preliminary data.</text>
</comment>